<accession>A0AA39FA86</accession>
<keyword evidence="3" id="KW-1185">Reference proteome</keyword>
<evidence type="ECO:0000313" key="3">
    <source>
        <dbReference type="Proteomes" id="UP001168990"/>
    </source>
</evidence>
<dbReference type="Proteomes" id="UP001168990">
    <property type="component" value="Unassembled WGS sequence"/>
</dbReference>
<dbReference type="AlphaFoldDB" id="A0AA39FA86"/>
<reference evidence="2" key="2">
    <citation type="submission" date="2023-03" db="EMBL/GenBank/DDBJ databases">
        <authorList>
            <person name="Inwood S.N."/>
            <person name="Skelly J.G."/>
            <person name="Guhlin J."/>
            <person name="Harrop T.W.R."/>
            <person name="Goldson S.G."/>
            <person name="Dearden P.K."/>
        </authorList>
    </citation>
    <scope>NUCLEOTIDE SEQUENCE</scope>
    <source>
        <strain evidence="2">Irish</strain>
        <tissue evidence="2">Whole body</tissue>
    </source>
</reference>
<comment type="caution">
    <text evidence="2">The sequence shown here is derived from an EMBL/GenBank/DDBJ whole genome shotgun (WGS) entry which is preliminary data.</text>
</comment>
<reference evidence="2" key="1">
    <citation type="journal article" date="2023" name="bioRxiv">
        <title>Scaffold-level genome assemblies of two parasitoid biocontrol wasps reveal the parthenogenesis mechanism and an associated novel virus.</title>
        <authorList>
            <person name="Inwood S."/>
            <person name="Skelly J."/>
            <person name="Guhlin J."/>
            <person name="Harrop T."/>
            <person name="Goldson S."/>
            <person name="Dearden P."/>
        </authorList>
    </citation>
    <scope>NUCLEOTIDE SEQUENCE</scope>
    <source>
        <strain evidence="2">Irish</strain>
        <tissue evidence="2">Whole body</tissue>
    </source>
</reference>
<name>A0AA39FA86_9HYME</name>
<feature type="chain" id="PRO_5041278071" evidence="1">
    <location>
        <begin position="19"/>
        <end position="171"/>
    </location>
</feature>
<evidence type="ECO:0000313" key="2">
    <source>
        <dbReference type="EMBL" id="KAK0165721.1"/>
    </source>
</evidence>
<sequence length="171" mass="20075">MFFNKIVLFIILVCYTFGGNCCNRKFTPISEFEKCKYIKHNFPQLEGKWYYVAERLSERPTSVHLGSLNVFGVSPNMFISELKYRTARGSDMYLHLVGTYHNDTLVKITGFTKEPYYAEVGICDGRTVFRIHPLHGYNMMIFTREFSLSRDIINDYIHIDYYSDTVIEIDI</sequence>
<protein>
    <submittedName>
        <fullName evidence="2">Uncharacterized protein</fullName>
    </submittedName>
</protein>
<gene>
    <name evidence="2" type="ORF">PV328_004220</name>
</gene>
<feature type="signal peptide" evidence="1">
    <location>
        <begin position="1"/>
        <end position="18"/>
    </location>
</feature>
<keyword evidence="1" id="KW-0732">Signal</keyword>
<organism evidence="2 3">
    <name type="scientific">Microctonus aethiopoides</name>
    <dbReference type="NCBI Taxonomy" id="144406"/>
    <lineage>
        <taxon>Eukaryota</taxon>
        <taxon>Metazoa</taxon>
        <taxon>Ecdysozoa</taxon>
        <taxon>Arthropoda</taxon>
        <taxon>Hexapoda</taxon>
        <taxon>Insecta</taxon>
        <taxon>Pterygota</taxon>
        <taxon>Neoptera</taxon>
        <taxon>Endopterygota</taxon>
        <taxon>Hymenoptera</taxon>
        <taxon>Apocrita</taxon>
        <taxon>Ichneumonoidea</taxon>
        <taxon>Braconidae</taxon>
        <taxon>Euphorinae</taxon>
        <taxon>Microctonus</taxon>
    </lineage>
</organism>
<proteinExistence type="predicted"/>
<evidence type="ECO:0000256" key="1">
    <source>
        <dbReference type="SAM" id="SignalP"/>
    </source>
</evidence>
<dbReference type="EMBL" id="JAQQBS010001422">
    <property type="protein sequence ID" value="KAK0165721.1"/>
    <property type="molecule type" value="Genomic_DNA"/>
</dbReference>